<dbReference type="Proteomes" id="UP000236047">
    <property type="component" value="Unassembled WGS sequence"/>
</dbReference>
<evidence type="ECO:0000313" key="4">
    <source>
        <dbReference type="Proteomes" id="UP000236047"/>
    </source>
</evidence>
<dbReference type="InterPro" id="IPR000594">
    <property type="entry name" value="ThiF_NAD_FAD-bd"/>
</dbReference>
<feature type="domain" description="THIF-type NAD/FAD binding fold" evidence="2">
    <location>
        <begin position="125"/>
        <end position="358"/>
    </location>
</feature>
<sequence>MHPMLKPALRRGWRDRETVRFGVAPAHARVVGPLDLATGCFMELIDGTRSLAQLVDEAVALDVPPERARGVVARLGAAGLLEAPTDEGPSDGAVRADGPAVERLRADLAALAVRQRGGAAGPLAQMAARRSVRVKVKGAGRVGAQIAALLAASGIGRVDVVDGGTVAPWDVVPGGPAAGEIGERRGDAARRLVRESSPWSRRPRPGAPVTESGEPGISLLVLAPRDGLGAYAPDPVLAEPLLAAGIPHLYAGVLEGTGVVGPLVVPGVSACAGCDELRRTDAEPAWPRLLAQWRSGRGTPAVPACDASLATAVAGLAAVQALAFLDGEPPPCTGARMELPLPCASARTVRIAPHPDCGCGAAAVRGAADASVPRPRHATMTG</sequence>
<evidence type="ECO:0000313" key="3">
    <source>
        <dbReference type="EMBL" id="PNE39053.1"/>
    </source>
</evidence>
<dbReference type="Pfam" id="PF00899">
    <property type="entry name" value="ThiF"/>
    <property type="match status" value="1"/>
</dbReference>
<dbReference type="GO" id="GO:0008641">
    <property type="term" value="F:ubiquitin-like modifier activating enzyme activity"/>
    <property type="evidence" value="ECO:0007669"/>
    <property type="project" value="InterPro"/>
</dbReference>
<evidence type="ECO:0000259" key="2">
    <source>
        <dbReference type="Pfam" id="PF00899"/>
    </source>
</evidence>
<evidence type="ECO:0000256" key="1">
    <source>
        <dbReference type="SAM" id="MobiDB-lite"/>
    </source>
</evidence>
<protein>
    <submittedName>
        <fullName evidence="3">Thiamine biosynthesis protein ThiF</fullName>
    </submittedName>
</protein>
<dbReference type="InterPro" id="IPR035985">
    <property type="entry name" value="Ubiquitin-activating_enz"/>
</dbReference>
<dbReference type="Gene3D" id="3.40.50.720">
    <property type="entry name" value="NAD(P)-binding Rossmann-like Domain"/>
    <property type="match status" value="1"/>
</dbReference>
<dbReference type="EMBL" id="LJSN01000003">
    <property type="protein sequence ID" value="PNE39053.1"/>
    <property type="molecule type" value="Genomic_DNA"/>
</dbReference>
<accession>A0A2N8PDF9</accession>
<dbReference type="SUPFAM" id="SSF69572">
    <property type="entry name" value="Activating enzymes of the ubiquitin-like proteins"/>
    <property type="match status" value="1"/>
</dbReference>
<comment type="caution">
    <text evidence="3">The sequence shown here is derived from an EMBL/GenBank/DDBJ whole genome shotgun (WGS) entry which is preliminary data.</text>
</comment>
<organism evidence="3 4">
    <name type="scientific">Streptomyces noursei</name>
    <name type="common">Streptomyces albulus</name>
    <dbReference type="NCBI Taxonomy" id="1971"/>
    <lineage>
        <taxon>Bacteria</taxon>
        <taxon>Bacillati</taxon>
        <taxon>Actinomycetota</taxon>
        <taxon>Actinomycetes</taxon>
        <taxon>Kitasatosporales</taxon>
        <taxon>Streptomycetaceae</taxon>
        <taxon>Streptomyces</taxon>
    </lineage>
</organism>
<dbReference type="AlphaFoldDB" id="A0A2N8PDF9"/>
<proteinExistence type="predicted"/>
<feature type="region of interest" description="Disordered" evidence="1">
    <location>
        <begin position="192"/>
        <end position="213"/>
    </location>
</feature>
<name>A0A2N8PDF9_STRNR</name>
<gene>
    <name evidence="3" type="ORF">AOB60_34630</name>
</gene>
<keyword evidence="4" id="KW-1185">Reference proteome</keyword>
<reference evidence="4" key="1">
    <citation type="submission" date="2015-09" db="EMBL/GenBank/DDBJ databases">
        <authorList>
            <person name="Graham D.E."/>
            <person name="Mahan K.M."/>
            <person name="Klingeman D.M."/>
            <person name="Fida T."/>
            <person name="Giannone R.J."/>
            <person name="Hettich R.L."/>
            <person name="Parry R.J."/>
            <person name="Spain J.C."/>
        </authorList>
    </citation>
    <scope>NUCLEOTIDE SEQUENCE [LARGE SCALE GENOMIC DNA]</scope>
    <source>
        <strain evidence="4">JCM 4701</strain>
    </source>
</reference>